<gene>
    <name evidence="2" type="ORF">Q4T40_16325</name>
</gene>
<feature type="chain" id="PRO_5047062752" evidence="1">
    <location>
        <begin position="22"/>
        <end position="778"/>
    </location>
</feature>
<evidence type="ECO:0000313" key="2">
    <source>
        <dbReference type="EMBL" id="MDT8902808.1"/>
    </source>
</evidence>
<proteinExistence type="predicted"/>
<keyword evidence="3" id="KW-1185">Reference proteome</keyword>
<dbReference type="Proteomes" id="UP001254848">
    <property type="component" value="Unassembled WGS sequence"/>
</dbReference>
<protein>
    <submittedName>
        <fullName evidence="2">Uncharacterized protein</fullName>
    </submittedName>
</protein>
<reference evidence="2 3" key="1">
    <citation type="submission" date="2023-07" db="EMBL/GenBank/DDBJ databases">
        <title>The novel representative of Negativicutes class, Anaeroselena agilis gen. nov. sp. nov.</title>
        <authorList>
            <person name="Prokofeva M.I."/>
            <person name="Elcheninov A.G."/>
            <person name="Klyukina A."/>
            <person name="Kublanov I.V."/>
            <person name="Frolov E.N."/>
            <person name="Podosokorskaya O.A."/>
        </authorList>
    </citation>
    <scope>NUCLEOTIDE SEQUENCE [LARGE SCALE GENOMIC DNA]</scope>
    <source>
        <strain evidence="2 3">4137-cl</strain>
    </source>
</reference>
<sequence>MGRWFCLAALAALLLTGCAPGAPAPSAGLTPQPKEALSAWEVPANLVEQGAGNSCRVVKGAYLSAEAALELAAGGRGELEYFREAPAGGLAGRGRLQFLSTQGTGRVKLTALDDNGRELGAVGWVFTGPPPPADGTTTWVNGRYTANYVGDWLAFDHDVAALFAAHRPEAARRAAKYRLSVVVGQGQHALVTALGLESAPARAVRVTPAAGSLSAVLGQAVTVAVDVENVSPRPLADVAVALVEPFGYGLTAADKRQVVASLAPGEKRRLTWQVRARRPDAVNFGRPWPVTFTVNGAAVPAKALVAVADPRPGRVFYVMTEDLEAIDSAGYAAAWGNADGWLQPEELTVQMVTKAERVNAIAEKYGARWTHYIAWPLVNAAEWAAGQSAAGEWRRAAAAIAQSVRSESARGHEYAIHLHSDYDPYLPGNVLSYNPAVDGLWANHLRHGWAHSLGSEGGYRDRSSRTGFLYAYQRRLDELEAGSPLGQLITARVGSFDFGDGEANEAMSTRVYRRVGLLAGSDADGNRGGVTAGDWGQAIYLAKPDDINAPASELKNTGLVEFRPTPREFIQYDSQSAAAMNAKADAGMAVYAAGGGIKPGVHAIVGFTHVMFVMGEGDWRSTTGGQFAALEGHLAYLKERYADKGLLAFATAGELVRAYLDYYAPAPVVLYGPRSKAGWLKSEFPLVILGRDIPIDAAHPHTVRVKCPLYLGEAALRVSVLKDGRPVYAAWGLPTPENDIVFTVDDRNAHYSLEIYHNDTAGRLLSFLRLAWSRLARG</sequence>
<accession>A0ABU3P2Q3</accession>
<comment type="caution">
    <text evidence="2">The sequence shown here is derived from an EMBL/GenBank/DDBJ whole genome shotgun (WGS) entry which is preliminary data.</text>
</comment>
<organism evidence="2 3">
    <name type="scientific">Anaeroselena agilis</name>
    <dbReference type="NCBI Taxonomy" id="3063788"/>
    <lineage>
        <taxon>Bacteria</taxon>
        <taxon>Bacillati</taxon>
        <taxon>Bacillota</taxon>
        <taxon>Negativicutes</taxon>
        <taxon>Acetonemataceae</taxon>
        <taxon>Anaeroselena</taxon>
    </lineage>
</organism>
<keyword evidence="1" id="KW-0732">Signal</keyword>
<dbReference type="RefSeq" id="WP_413781280.1">
    <property type="nucleotide sequence ID" value="NZ_JAUOZS010000001.1"/>
</dbReference>
<dbReference type="PROSITE" id="PS51257">
    <property type="entry name" value="PROKAR_LIPOPROTEIN"/>
    <property type="match status" value="1"/>
</dbReference>
<dbReference type="EMBL" id="JAUOZS010000001">
    <property type="protein sequence ID" value="MDT8902808.1"/>
    <property type="molecule type" value="Genomic_DNA"/>
</dbReference>
<name>A0ABU3P2Q3_9FIRM</name>
<evidence type="ECO:0000313" key="3">
    <source>
        <dbReference type="Proteomes" id="UP001254848"/>
    </source>
</evidence>
<feature type="signal peptide" evidence="1">
    <location>
        <begin position="1"/>
        <end position="21"/>
    </location>
</feature>
<evidence type="ECO:0000256" key="1">
    <source>
        <dbReference type="SAM" id="SignalP"/>
    </source>
</evidence>